<dbReference type="Proteomes" id="UP000785783">
    <property type="component" value="Unassembled WGS sequence"/>
</dbReference>
<evidence type="ECO:0000313" key="1">
    <source>
        <dbReference type="EMBL" id="MBL6762075.1"/>
    </source>
</evidence>
<dbReference type="EMBL" id="JADHOK010000067">
    <property type="protein sequence ID" value="MBL6762075.1"/>
    <property type="molecule type" value="Genomic_DNA"/>
</dbReference>
<protein>
    <submittedName>
        <fullName evidence="1">Uncharacterized protein</fullName>
    </submittedName>
</protein>
<proteinExistence type="predicted"/>
<reference evidence="1" key="1">
    <citation type="submission" date="2020-10" db="EMBL/GenBank/DDBJ databases">
        <title>Microbiome of the Black Sea water column analyzed by genome centric metagenomics.</title>
        <authorList>
            <person name="Cabello-Yeves P.J."/>
            <person name="Callieri C."/>
            <person name="Picazo A."/>
            <person name="Mehrshad M."/>
            <person name="Haro-Moreno J.M."/>
            <person name="Roda-Garcia J."/>
            <person name="Dzembekova N."/>
            <person name="Slabakova V."/>
            <person name="Slabakova N."/>
            <person name="Moncheva S."/>
            <person name="Rodriguez-Valera F."/>
        </authorList>
    </citation>
    <scope>NUCLEOTIDE SEQUENCE</scope>
    <source>
        <strain evidence="1">BS307-5m-G5</strain>
    </source>
</reference>
<gene>
    <name evidence="1" type="ORF">ISQ19_05195</name>
</gene>
<organism evidence="1 2">
    <name type="scientific">PS1 clade bacterium</name>
    <dbReference type="NCBI Taxonomy" id="2175152"/>
    <lineage>
        <taxon>Bacteria</taxon>
        <taxon>Pseudomonadati</taxon>
        <taxon>Pseudomonadota</taxon>
        <taxon>Alphaproteobacteria</taxon>
        <taxon>PS1 clade</taxon>
    </lineage>
</organism>
<comment type="caution">
    <text evidence="1">The sequence shown here is derived from an EMBL/GenBank/DDBJ whole genome shotgun (WGS) entry which is preliminary data.</text>
</comment>
<name>A0A937L720_9PROT</name>
<evidence type="ECO:0000313" key="2">
    <source>
        <dbReference type="Proteomes" id="UP000785783"/>
    </source>
</evidence>
<sequence>MTCLVSLALAACGFTPIYKINGDAGGAVRLAALAVPESENGRALTTALRGRWVKDAAAGYELRLTIDETARDTQLDAQGIGAREEVSFVVRGALRGPDGRSKLFTLSEQASMAKTQSGADDLTQRRNLARLAMQSLVDQLLLRLSREGLSQKSPAGEAAGKE</sequence>
<dbReference type="AlphaFoldDB" id="A0A937L720"/>
<accession>A0A937L720</accession>